<evidence type="ECO:0000256" key="6">
    <source>
        <dbReference type="PIRSR" id="PIRSR601765-1"/>
    </source>
</evidence>
<dbReference type="AlphaFoldDB" id="A0A1X7JIH9"/>
<dbReference type="InterPro" id="IPR001765">
    <property type="entry name" value="Carbonic_anhydrase"/>
</dbReference>
<keyword evidence="9" id="KW-1185">Reference proteome</keyword>
<evidence type="ECO:0000256" key="2">
    <source>
        <dbReference type="ARBA" id="ARBA00022723"/>
    </source>
</evidence>
<evidence type="ECO:0000313" key="9">
    <source>
        <dbReference type="Proteomes" id="UP000193804"/>
    </source>
</evidence>
<feature type="binding site" evidence="6">
    <location>
        <position position="103"/>
    </location>
    <ligand>
        <name>Zn(2+)</name>
        <dbReference type="ChEBI" id="CHEBI:29105"/>
    </ligand>
</feature>
<dbReference type="STRING" id="1028.SAMN05661096_01625"/>
<dbReference type="CDD" id="cd00883">
    <property type="entry name" value="beta_CA_cladeA"/>
    <property type="match status" value="1"/>
</dbReference>
<feature type="binding site" evidence="6">
    <location>
        <position position="100"/>
    </location>
    <ligand>
        <name>Zn(2+)</name>
        <dbReference type="ChEBI" id="CHEBI:29105"/>
    </ligand>
</feature>
<dbReference type="PANTHER" id="PTHR11002">
    <property type="entry name" value="CARBONIC ANHYDRASE"/>
    <property type="match status" value="1"/>
</dbReference>
<dbReference type="InterPro" id="IPR015892">
    <property type="entry name" value="Carbonic_anhydrase_CS"/>
</dbReference>
<dbReference type="EC" id="4.2.1.1" evidence="7"/>
<proteinExistence type="inferred from homology"/>
<comment type="catalytic activity">
    <reaction evidence="5 7">
        <text>hydrogencarbonate + H(+) = CO2 + H2O</text>
        <dbReference type="Rhea" id="RHEA:10748"/>
        <dbReference type="ChEBI" id="CHEBI:15377"/>
        <dbReference type="ChEBI" id="CHEBI:15378"/>
        <dbReference type="ChEBI" id="CHEBI:16526"/>
        <dbReference type="ChEBI" id="CHEBI:17544"/>
        <dbReference type="EC" id="4.2.1.1"/>
    </reaction>
</comment>
<dbReference type="PANTHER" id="PTHR11002:SF76">
    <property type="entry name" value="CARBONIC ANHYDRASE"/>
    <property type="match status" value="1"/>
</dbReference>
<dbReference type="FunFam" id="3.40.1050.10:FF:000001">
    <property type="entry name" value="Carbonic anhydrase"/>
    <property type="match status" value="1"/>
</dbReference>
<dbReference type="SMART" id="SM00947">
    <property type="entry name" value="Pro_CA"/>
    <property type="match status" value="1"/>
</dbReference>
<dbReference type="EMBL" id="FXAW01000003">
    <property type="protein sequence ID" value="SMG27560.1"/>
    <property type="molecule type" value="Genomic_DNA"/>
</dbReference>
<dbReference type="GO" id="GO:0004089">
    <property type="term" value="F:carbonate dehydratase activity"/>
    <property type="evidence" value="ECO:0007669"/>
    <property type="project" value="UniProtKB-UniRule"/>
</dbReference>
<dbReference type="InterPro" id="IPR036874">
    <property type="entry name" value="Carbonic_anhydrase_sf"/>
</dbReference>
<sequence>MEQQSYSRLFENNKKWVEEKLNLDPHYFENHAKGQKPKYLYIGCSDSRLPVNEMTGTSAGELFIHRNVANMVVHTDNNLMSVLQYAIQVLKVEHVVVCGHYGCGGVAAAIENKSLGLIDSWLMNIKESYQKNRAFVDKAESKEQKVNRLVESNVKEQVYNLFKTSYVQEGIRTQGLQIHGWVYDLKEGLLKDLNVKIDKDFDEKSVYDFH</sequence>
<keyword evidence="3 6" id="KW-0862">Zinc</keyword>
<dbReference type="PROSITE" id="PS00705">
    <property type="entry name" value="PROK_CO2_ANHYDRASE_2"/>
    <property type="match status" value="1"/>
</dbReference>
<name>A0A1X7JIH9_9BACT</name>
<feature type="binding site" evidence="6">
    <location>
        <position position="46"/>
    </location>
    <ligand>
        <name>Zn(2+)</name>
        <dbReference type="ChEBI" id="CHEBI:29105"/>
    </ligand>
</feature>
<keyword evidence="2 6" id="KW-0479">Metal-binding</keyword>
<dbReference type="Proteomes" id="UP000193804">
    <property type="component" value="Unassembled WGS sequence"/>
</dbReference>
<dbReference type="SUPFAM" id="SSF53056">
    <property type="entry name" value="beta-carbonic anhydrase, cab"/>
    <property type="match status" value="1"/>
</dbReference>
<evidence type="ECO:0000313" key="8">
    <source>
        <dbReference type="EMBL" id="SMG27560.1"/>
    </source>
</evidence>
<dbReference type="Pfam" id="PF00484">
    <property type="entry name" value="Pro_CA"/>
    <property type="match status" value="1"/>
</dbReference>
<comment type="cofactor">
    <cofactor evidence="6">
        <name>Zn(2+)</name>
        <dbReference type="ChEBI" id="CHEBI:29105"/>
    </cofactor>
    <text evidence="6">Binds 1 zinc ion per subunit.</text>
</comment>
<comment type="function">
    <text evidence="7">Reversible hydration of carbon dioxide.</text>
</comment>
<evidence type="ECO:0000256" key="7">
    <source>
        <dbReference type="RuleBase" id="RU003956"/>
    </source>
</evidence>
<gene>
    <name evidence="8" type="ORF">SAMN05661096_01625</name>
</gene>
<evidence type="ECO:0000256" key="1">
    <source>
        <dbReference type="ARBA" id="ARBA00006217"/>
    </source>
</evidence>
<protein>
    <recommendedName>
        <fullName evidence="7">Carbonic anhydrase</fullName>
        <ecNumber evidence="7">4.2.1.1</ecNumber>
    </recommendedName>
    <alternativeName>
        <fullName evidence="7">Carbonate dehydratase</fullName>
    </alternativeName>
</protein>
<comment type="similarity">
    <text evidence="1 7">Belongs to the beta-class carbonic anhydrase family.</text>
</comment>
<dbReference type="GO" id="GO:0015976">
    <property type="term" value="P:carbon utilization"/>
    <property type="evidence" value="ECO:0007669"/>
    <property type="project" value="InterPro"/>
</dbReference>
<feature type="binding site" evidence="6">
    <location>
        <position position="44"/>
    </location>
    <ligand>
        <name>Zn(2+)</name>
        <dbReference type="ChEBI" id="CHEBI:29105"/>
    </ligand>
</feature>
<reference evidence="9" key="1">
    <citation type="submission" date="2017-04" db="EMBL/GenBank/DDBJ databases">
        <authorList>
            <person name="Varghese N."/>
            <person name="Submissions S."/>
        </authorList>
    </citation>
    <scope>NUCLEOTIDE SEQUENCE [LARGE SCALE GENOMIC DNA]</scope>
    <source>
        <strain evidence="9">DSM 4125</strain>
    </source>
</reference>
<dbReference type="GO" id="GO:0008270">
    <property type="term" value="F:zinc ion binding"/>
    <property type="evidence" value="ECO:0007669"/>
    <property type="project" value="UniProtKB-UniRule"/>
</dbReference>
<keyword evidence="4 7" id="KW-0456">Lyase</keyword>
<evidence type="ECO:0000256" key="5">
    <source>
        <dbReference type="ARBA" id="ARBA00048348"/>
    </source>
</evidence>
<evidence type="ECO:0000256" key="3">
    <source>
        <dbReference type="ARBA" id="ARBA00022833"/>
    </source>
</evidence>
<organism evidence="8 9">
    <name type="scientific">Marivirga sericea</name>
    <dbReference type="NCBI Taxonomy" id="1028"/>
    <lineage>
        <taxon>Bacteria</taxon>
        <taxon>Pseudomonadati</taxon>
        <taxon>Bacteroidota</taxon>
        <taxon>Cytophagia</taxon>
        <taxon>Cytophagales</taxon>
        <taxon>Marivirgaceae</taxon>
        <taxon>Marivirga</taxon>
    </lineage>
</organism>
<evidence type="ECO:0000256" key="4">
    <source>
        <dbReference type="ARBA" id="ARBA00023239"/>
    </source>
</evidence>
<dbReference type="RefSeq" id="WP_176223747.1">
    <property type="nucleotide sequence ID" value="NZ_FXAW01000003.1"/>
</dbReference>
<accession>A0A1X7JIH9</accession>
<dbReference type="Gene3D" id="3.40.1050.10">
    <property type="entry name" value="Carbonic anhydrase"/>
    <property type="match status" value="1"/>
</dbReference>